<dbReference type="EMBL" id="JABSTR010000009">
    <property type="protein sequence ID" value="KAH9378989.1"/>
    <property type="molecule type" value="Genomic_DNA"/>
</dbReference>
<feature type="region of interest" description="Disordered" evidence="1">
    <location>
        <begin position="40"/>
        <end position="59"/>
    </location>
</feature>
<reference evidence="2 3" key="1">
    <citation type="journal article" date="2020" name="Cell">
        <title>Large-Scale Comparative Analyses of Tick Genomes Elucidate Their Genetic Diversity and Vector Capacities.</title>
        <authorList>
            <consortium name="Tick Genome and Microbiome Consortium (TIGMIC)"/>
            <person name="Jia N."/>
            <person name="Wang J."/>
            <person name="Shi W."/>
            <person name="Du L."/>
            <person name="Sun Y."/>
            <person name="Zhan W."/>
            <person name="Jiang J.F."/>
            <person name="Wang Q."/>
            <person name="Zhang B."/>
            <person name="Ji P."/>
            <person name="Bell-Sakyi L."/>
            <person name="Cui X.M."/>
            <person name="Yuan T.T."/>
            <person name="Jiang B.G."/>
            <person name="Yang W.F."/>
            <person name="Lam T.T."/>
            <person name="Chang Q.C."/>
            <person name="Ding S.J."/>
            <person name="Wang X.J."/>
            <person name="Zhu J.G."/>
            <person name="Ruan X.D."/>
            <person name="Zhao L."/>
            <person name="Wei J.T."/>
            <person name="Ye R.Z."/>
            <person name="Que T.C."/>
            <person name="Du C.H."/>
            <person name="Zhou Y.H."/>
            <person name="Cheng J.X."/>
            <person name="Dai P.F."/>
            <person name="Guo W.B."/>
            <person name="Han X.H."/>
            <person name="Huang E.J."/>
            <person name="Li L.F."/>
            <person name="Wei W."/>
            <person name="Gao Y.C."/>
            <person name="Liu J.Z."/>
            <person name="Shao H.Z."/>
            <person name="Wang X."/>
            <person name="Wang C.C."/>
            <person name="Yang T.C."/>
            <person name="Huo Q.B."/>
            <person name="Li W."/>
            <person name="Chen H.Y."/>
            <person name="Chen S.E."/>
            <person name="Zhou L.G."/>
            <person name="Ni X.B."/>
            <person name="Tian J.H."/>
            <person name="Sheng Y."/>
            <person name="Liu T."/>
            <person name="Pan Y.S."/>
            <person name="Xia L.Y."/>
            <person name="Li J."/>
            <person name="Zhao F."/>
            <person name="Cao W.C."/>
        </authorList>
    </citation>
    <scope>NUCLEOTIDE SEQUENCE [LARGE SCALE GENOMIC DNA]</scope>
    <source>
        <strain evidence="2">HaeL-2018</strain>
    </source>
</reference>
<dbReference type="AlphaFoldDB" id="A0A9J6GTZ2"/>
<name>A0A9J6GTZ2_HAELO</name>
<feature type="compositionally biased region" description="Polar residues" evidence="1">
    <location>
        <begin position="42"/>
        <end position="59"/>
    </location>
</feature>
<keyword evidence="3" id="KW-1185">Reference proteome</keyword>
<proteinExistence type="predicted"/>
<dbReference type="VEuPathDB" id="VectorBase:HLOH_052645"/>
<evidence type="ECO:0000313" key="2">
    <source>
        <dbReference type="EMBL" id="KAH9378989.1"/>
    </source>
</evidence>
<organism evidence="2 3">
    <name type="scientific">Haemaphysalis longicornis</name>
    <name type="common">Bush tick</name>
    <dbReference type="NCBI Taxonomy" id="44386"/>
    <lineage>
        <taxon>Eukaryota</taxon>
        <taxon>Metazoa</taxon>
        <taxon>Ecdysozoa</taxon>
        <taxon>Arthropoda</taxon>
        <taxon>Chelicerata</taxon>
        <taxon>Arachnida</taxon>
        <taxon>Acari</taxon>
        <taxon>Parasitiformes</taxon>
        <taxon>Ixodida</taxon>
        <taxon>Ixodoidea</taxon>
        <taxon>Ixodidae</taxon>
        <taxon>Haemaphysalinae</taxon>
        <taxon>Haemaphysalis</taxon>
    </lineage>
</organism>
<comment type="caution">
    <text evidence="2">The sequence shown here is derived from an EMBL/GenBank/DDBJ whole genome shotgun (WGS) entry which is preliminary data.</text>
</comment>
<accession>A0A9J6GTZ2</accession>
<evidence type="ECO:0000256" key="1">
    <source>
        <dbReference type="SAM" id="MobiDB-lite"/>
    </source>
</evidence>
<dbReference type="Proteomes" id="UP000821853">
    <property type="component" value="Unassembled WGS sequence"/>
</dbReference>
<sequence length="59" mass="6483">MRIFDNFLIASDASDCVPDRRKALLLYSLGFKGQRLFHTPPLLSSANTKPGEQSTTGTV</sequence>
<gene>
    <name evidence="2" type="ORF">HPB48_013568</name>
</gene>
<evidence type="ECO:0000313" key="3">
    <source>
        <dbReference type="Proteomes" id="UP000821853"/>
    </source>
</evidence>
<protein>
    <submittedName>
        <fullName evidence="2">Uncharacterized protein</fullName>
    </submittedName>
</protein>